<organism evidence="1 2">
    <name type="scientific">Rhizobium gallicum bv. gallicum R602sp</name>
    <dbReference type="NCBI Taxonomy" id="1041138"/>
    <lineage>
        <taxon>Bacteria</taxon>
        <taxon>Pseudomonadati</taxon>
        <taxon>Pseudomonadota</taxon>
        <taxon>Alphaproteobacteria</taxon>
        <taxon>Hyphomicrobiales</taxon>
        <taxon>Rhizobiaceae</taxon>
        <taxon>Rhizobium/Agrobacterium group</taxon>
        <taxon>Rhizobium</taxon>
    </lineage>
</organism>
<protein>
    <submittedName>
        <fullName evidence="1">Glutamine synthetase translation inhibitor protein</fullName>
    </submittedName>
</protein>
<evidence type="ECO:0000313" key="2">
    <source>
        <dbReference type="Proteomes" id="UP000031368"/>
    </source>
</evidence>
<dbReference type="InterPro" id="IPR021232">
    <property type="entry name" value="DUF2735"/>
</dbReference>
<dbReference type="AlphaFoldDB" id="A0A0B4WZ33"/>
<dbReference type="HOGENOM" id="CLU_187729_1_0_5"/>
<reference evidence="1 2" key="1">
    <citation type="submission" date="2013-11" db="EMBL/GenBank/DDBJ databases">
        <title>Complete genome sequence of Rhizobium gallicum bv. gallicum R602.</title>
        <authorList>
            <person name="Bustos P."/>
            <person name="Santamaria R.I."/>
            <person name="Lozano L."/>
            <person name="Acosta J.L."/>
            <person name="Ormeno-Orrillo E."/>
            <person name="Rogel M.A."/>
            <person name="Romero D."/>
            <person name="Cevallos M.A."/>
            <person name="Martinez-Romero E."/>
            <person name="Gonzalez V."/>
        </authorList>
    </citation>
    <scope>NUCLEOTIDE SEQUENCE [LARGE SCALE GENOMIC DNA]</scope>
    <source>
        <strain evidence="1 2">R602</strain>
    </source>
</reference>
<accession>A0A0B4WZ33</accession>
<name>A0A0B4WZ33_9HYPH</name>
<dbReference type="Proteomes" id="UP000031368">
    <property type="component" value="Chromosome"/>
</dbReference>
<proteinExistence type="predicted"/>
<sequence length="63" mass="7463">MPANVHRETAKIYQFPVKFRRSDERFGARQPLDIDPDVCDAAFDTWYHEDAIREAEEKRKPQA</sequence>
<dbReference type="Pfam" id="PF10931">
    <property type="entry name" value="DUF2735"/>
    <property type="match status" value="1"/>
</dbReference>
<dbReference type="RefSeq" id="WP_039846570.1">
    <property type="nucleotide sequence ID" value="NZ_CP006877.1"/>
</dbReference>
<gene>
    <name evidence="1" type="primary">gstI</name>
    <name evidence="1" type="ORF">RGR602_CH00204</name>
</gene>
<dbReference type="EMBL" id="CP006877">
    <property type="protein sequence ID" value="AJD39578.1"/>
    <property type="molecule type" value="Genomic_DNA"/>
</dbReference>
<dbReference type="KEGG" id="rga:RGR602_CH00204"/>
<keyword evidence="2" id="KW-1185">Reference proteome</keyword>
<evidence type="ECO:0000313" key="1">
    <source>
        <dbReference type="EMBL" id="AJD39578.1"/>
    </source>
</evidence>